<dbReference type="Proteomes" id="UP000288405">
    <property type="component" value="Unassembled WGS sequence"/>
</dbReference>
<keyword evidence="2" id="KW-1185">Reference proteome</keyword>
<dbReference type="InterPro" id="IPR023202">
    <property type="entry name" value="YejL_sf"/>
</dbReference>
<reference evidence="1 2" key="1">
    <citation type="journal article" date="2011" name="Front. Microbiol.">
        <title>Genomic signatures of strain selection and enhancement in Bacillus atrophaeus var. globigii, a historical biowarfare simulant.</title>
        <authorList>
            <person name="Gibbons H.S."/>
            <person name="Broomall S.M."/>
            <person name="McNew L.A."/>
            <person name="Daligault H."/>
            <person name="Chapman C."/>
            <person name="Bruce D."/>
            <person name="Karavis M."/>
            <person name="Krepps M."/>
            <person name="McGregor P.A."/>
            <person name="Hong C."/>
            <person name="Park K.H."/>
            <person name="Akmal A."/>
            <person name="Feldman A."/>
            <person name="Lin J.S."/>
            <person name="Chang W.E."/>
            <person name="Higgs B.W."/>
            <person name="Demirev P."/>
            <person name="Lindquist J."/>
            <person name="Liem A."/>
            <person name="Fochler E."/>
            <person name="Read T.D."/>
            <person name="Tapia R."/>
            <person name="Johnson S."/>
            <person name="Bishop-Lilly K.A."/>
            <person name="Detter C."/>
            <person name="Han C."/>
            <person name="Sozhamannan S."/>
            <person name="Rosenzweig C.N."/>
            <person name="Skowronski E.W."/>
        </authorList>
    </citation>
    <scope>NUCLEOTIDE SEQUENCE [LARGE SCALE GENOMIC DNA]</scope>
    <source>
        <strain evidence="1 2">GYP-17</strain>
    </source>
</reference>
<dbReference type="SUPFAM" id="SSF158651">
    <property type="entry name" value="YejL-like"/>
    <property type="match status" value="1"/>
</dbReference>
<dbReference type="InterPro" id="IPR009857">
    <property type="entry name" value="UPF0352"/>
</dbReference>
<accession>A0A432WRK9</accession>
<organism evidence="1 2">
    <name type="scientific">Aliidiomarina sanyensis</name>
    <dbReference type="NCBI Taxonomy" id="1249555"/>
    <lineage>
        <taxon>Bacteria</taxon>
        <taxon>Pseudomonadati</taxon>
        <taxon>Pseudomonadota</taxon>
        <taxon>Gammaproteobacteria</taxon>
        <taxon>Alteromonadales</taxon>
        <taxon>Idiomarinaceae</taxon>
        <taxon>Aliidiomarina</taxon>
    </lineage>
</organism>
<dbReference type="AlphaFoldDB" id="A0A432WRK9"/>
<comment type="caution">
    <text evidence="1">The sequence shown here is derived from an EMBL/GenBank/DDBJ whole genome shotgun (WGS) entry which is preliminary data.</text>
</comment>
<dbReference type="RefSeq" id="WP_126775750.1">
    <property type="nucleotide sequence ID" value="NZ_PIPM01000001.1"/>
</dbReference>
<protein>
    <submittedName>
        <fullName evidence="1">Uncharacterized protein</fullName>
    </submittedName>
</protein>
<dbReference type="EMBL" id="PIPM01000001">
    <property type="protein sequence ID" value="RUO36436.1"/>
    <property type="molecule type" value="Genomic_DNA"/>
</dbReference>
<sequence length="78" mass="8853">MPIVSKYDRDRQDRLMTEILEVLVQDKAPNDLALMTLGNVATHILTTHIPAERRERVAQQFGQILLQSVAVEKTPSNQ</sequence>
<dbReference type="Pfam" id="PF07208">
    <property type="entry name" value="DUF1414"/>
    <property type="match status" value="1"/>
</dbReference>
<dbReference type="Gene3D" id="1.10.3390.10">
    <property type="entry name" value="YejL-like"/>
    <property type="match status" value="1"/>
</dbReference>
<proteinExistence type="predicted"/>
<dbReference type="OrthoDB" id="5771474at2"/>
<gene>
    <name evidence="1" type="ORF">CWE11_01055</name>
</gene>
<name>A0A432WRK9_9GAMM</name>
<evidence type="ECO:0000313" key="2">
    <source>
        <dbReference type="Proteomes" id="UP000288405"/>
    </source>
</evidence>
<evidence type="ECO:0000313" key="1">
    <source>
        <dbReference type="EMBL" id="RUO36436.1"/>
    </source>
</evidence>